<evidence type="ECO:0000313" key="3">
    <source>
        <dbReference type="Proteomes" id="UP000031368"/>
    </source>
</evidence>
<keyword evidence="2" id="KW-0614">Plasmid</keyword>
<evidence type="ECO:0000256" key="1">
    <source>
        <dbReference type="SAM" id="MobiDB-lite"/>
    </source>
</evidence>
<keyword evidence="3" id="KW-1185">Reference proteome</keyword>
<dbReference type="HOGENOM" id="CLU_2976192_0_0_5"/>
<dbReference type="KEGG" id="rga:RGR602_PC02297"/>
<accession>A0A0B4XGV7</accession>
<sequence length="58" mass="6082">MLCPHGGFTPHGSAMRGLPEPDSDPTAALQNRKDGSPFIIPVAATAQAIRQQNANITL</sequence>
<feature type="region of interest" description="Disordered" evidence="1">
    <location>
        <begin position="1"/>
        <end position="34"/>
    </location>
</feature>
<gene>
    <name evidence="2" type="ORF">RGR602_PC02297</name>
</gene>
<evidence type="ECO:0000313" key="2">
    <source>
        <dbReference type="EMBL" id="AJD46316.1"/>
    </source>
</evidence>
<protein>
    <submittedName>
        <fullName evidence="2">Uncharacterized protein</fullName>
    </submittedName>
</protein>
<organism evidence="2 3">
    <name type="scientific">Rhizobium gallicum bv. gallicum R602sp</name>
    <dbReference type="NCBI Taxonomy" id="1041138"/>
    <lineage>
        <taxon>Bacteria</taxon>
        <taxon>Pseudomonadati</taxon>
        <taxon>Pseudomonadota</taxon>
        <taxon>Alphaproteobacteria</taxon>
        <taxon>Hyphomicrobiales</taxon>
        <taxon>Rhizobiaceae</taxon>
        <taxon>Rhizobium/Agrobacterium group</taxon>
        <taxon>Rhizobium</taxon>
    </lineage>
</organism>
<dbReference type="Proteomes" id="UP000031368">
    <property type="component" value="Plasmid pRgalR602c"/>
</dbReference>
<geneLocation type="plasmid" evidence="2 3">
    <name>pRgalR602c</name>
</geneLocation>
<dbReference type="EMBL" id="CP006880">
    <property type="protein sequence ID" value="AJD46316.1"/>
    <property type="molecule type" value="Genomic_DNA"/>
</dbReference>
<reference evidence="2 3" key="1">
    <citation type="submission" date="2013-11" db="EMBL/GenBank/DDBJ databases">
        <title>Complete genome sequence of Rhizobium gallicum bv. gallicum R602.</title>
        <authorList>
            <person name="Bustos P."/>
            <person name="Santamaria R.I."/>
            <person name="Lozano L."/>
            <person name="Acosta J.L."/>
            <person name="Ormeno-Orrillo E."/>
            <person name="Rogel M.A."/>
            <person name="Romero D."/>
            <person name="Cevallos M.A."/>
            <person name="Martinez-Romero E."/>
            <person name="Gonzalez V."/>
        </authorList>
    </citation>
    <scope>NUCLEOTIDE SEQUENCE [LARGE SCALE GENOMIC DNA]</scope>
    <source>
        <strain evidence="2 3">R602</strain>
        <plasmid evidence="2 3">pRgalR602c</plasmid>
    </source>
</reference>
<proteinExistence type="predicted"/>
<dbReference type="AlphaFoldDB" id="A0A0B4XGV7"/>
<name>A0A0B4XGV7_9HYPH</name>